<protein>
    <recommendedName>
        <fullName evidence="3">Proline dehydrogenase</fullName>
    </recommendedName>
</protein>
<reference evidence="1" key="1">
    <citation type="submission" date="2021-03" db="EMBL/GenBank/DDBJ databases">
        <authorList>
            <person name="Tran Van P."/>
        </authorList>
    </citation>
    <scope>NUCLEOTIDE SEQUENCE</scope>
</reference>
<feature type="non-terminal residue" evidence="1">
    <location>
        <position position="1"/>
    </location>
</feature>
<evidence type="ECO:0000313" key="1">
    <source>
        <dbReference type="EMBL" id="CAG2066224.1"/>
    </source>
</evidence>
<evidence type="ECO:0008006" key="3">
    <source>
        <dbReference type="Google" id="ProtNLM"/>
    </source>
</evidence>
<dbReference type="EMBL" id="CAJPIN010051762">
    <property type="protein sequence ID" value="CAG2066224.1"/>
    <property type="molecule type" value="Genomic_DNA"/>
</dbReference>
<keyword evidence="2" id="KW-1185">Reference proteome</keyword>
<comment type="caution">
    <text evidence="1">The sequence shown here is derived from an EMBL/GenBank/DDBJ whole genome shotgun (WGS) entry which is preliminary data.</text>
</comment>
<name>A0ABN7PEL2_TIMPD</name>
<organism evidence="1 2">
    <name type="scientific">Timema podura</name>
    <name type="common">Walking stick</name>
    <dbReference type="NCBI Taxonomy" id="61482"/>
    <lineage>
        <taxon>Eukaryota</taxon>
        <taxon>Metazoa</taxon>
        <taxon>Ecdysozoa</taxon>
        <taxon>Arthropoda</taxon>
        <taxon>Hexapoda</taxon>
        <taxon>Insecta</taxon>
        <taxon>Pterygota</taxon>
        <taxon>Neoptera</taxon>
        <taxon>Polyneoptera</taxon>
        <taxon>Phasmatodea</taxon>
        <taxon>Timematodea</taxon>
        <taxon>Timematoidea</taxon>
        <taxon>Timematidae</taxon>
        <taxon>Timema</taxon>
    </lineage>
</organism>
<dbReference type="Proteomes" id="UP001153148">
    <property type="component" value="Unassembled WGS sequence"/>
</dbReference>
<accession>A0ABN7PEL2</accession>
<evidence type="ECO:0000313" key="2">
    <source>
        <dbReference type="Proteomes" id="UP001153148"/>
    </source>
</evidence>
<gene>
    <name evidence="1" type="ORF">TPAB3V08_LOCUS13167</name>
</gene>
<proteinExistence type="predicted"/>
<sequence>TIPQYHVNRSFADRRYKVQSARTYFYLNEAQCERNLDVFQECLEKVSGATYGTGICAIKMTALGRPQLLVSIK</sequence>
<feature type="non-terminal residue" evidence="1">
    <location>
        <position position="73"/>
    </location>
</feature>